<gene>
    <name evidence="1" type="ORF">B9L23_08375</name>
</gene>
<reference evidence="1 2" key="1">
    <citation type="submission" date="2017-04" db="EMBL/GenBank/DDBJ databases">
        <title>The genome sequence of Parageobacillus galactosidasius DSM 18751.</title>
        <authorList>
            <person name="Ramaloko W.T."/>
            <person name="Koen N."/>
            <person name="Polliack S."/>
            <person name="Aliyu H."/>
            <person name="Lebre P."/>
            <person name="Mohr T."/>
            <person name="Oswald F."/>
            <person name="Zwick M."/>
            <person name="Neumann A."/>
            <person name="Syldatk C."/>
            <person name="Cowan D."/>
            <person name="De Maayer P."/>
        </authorList>
    </citation>
    <scope>NUCLEOTIDE SEQUENCE [LARGE SCALE GENOMIC DNA]</scope>
    <source>
        <strain evidence="1 2">DSM 18751</strain>
    </source>
</reference>
<comment type="caution">
    <text evidence="1">The sequence shown here is derived from an EMBL/GenBank/DDBJ whole genome shotgun (WGS) entry which is preliminary data.</text>
</comment>
<accession>A0A226QSJ3</accession>
<keyword evidence="2" id="KW-1185">Reference proteome</keyword>
<dbReference type="Proteomes" id="UP000198394">
    <property type="component" value="Unassembled WGS sequence"/>
</dbReference>
<sequence length="109" mass="13057">MNQKLKNEEIVRDIVFFLVKNRLWSDVCIYYNNQRLTPERGLETNINVFDYVQYANPDTVTMTFEGSLYNELNGYNGSYNIYEQFEKLVHKHGYYFEFGHAWSLSLHPL</sequence>
<proteinExistence type="predicted"/>
<evidence type="ECO:0000313" key="1">
    <source>
        <dbReference type="EMBL" id="OXB94868.1"/>
    </source>
</evidence>
<dbReference type="EMBL" id="NDYL01000001">
    <property type="protein sequence ID" value="OXB94868.1"/>
    <property type="molecule type" value="Genomic_DNA"/>
</dbReference>
<protein>
    <submittedName>
        <fullName evidence="1">Uncharacterized protein</fullName>
    </submittedName>
</protein>
<dbReference type="RefSeq" id="WP_089097323.1">
    <property type="nucleotide sequence ID" value="NZ_NDYL01000001.1"/>
</dbReference>
<dbReference type="AlphaFoldDB" id="A0A226QSJ3"/>
<evidence type="ECO:0000313" key="2">
    <source>
        <dbReference type="Proteomes" id="UP000198394"/>
    </source>
</evidence>
<organism evidence="1 2">
    <name type="scientific">Parageobacillus galactosidasius</name>
    <dbReference type="NCBI Taxonomy" id="883812"/>
    <lineage>
        <taxon>Bacteria</taxon>
        <taxon>Bacillati</taxon>
        <taxon>Bacillota</taxon>
        <taxon>Bacilli</taxon>
        <taxon>Bacillales</taxon>
        <taxon>Anoxybacillaceae</taxon>
        <taxon>Parageobacillus</taxon>
    </lineage>
</organism>
<name>A0A226QSJ3_9BACL</name>